<dbReference type="STRING" id="421531.IX38_03365"/>
<dbReference type="AlphaFoldDB" id="A0A085ZYM8"/>
<reference evidence="2 3" key="1">
    <citation type="submission" date="2014-07" db="EMBL/GenBank/DDBJ databases">
        <title>Genome of Chryseobacterium luteum DSM 18605.</title>
        <authorList>
            <person name="Stropko S.J."/>
            <person name="Pipes S.E."/>
            <person name="Newman J.D."/>
        </authorList>
    </citation>
    <scope>NUCLEOTIDE SEQUENCE [LARGE SCALE GENOMIC DNA]</scope>
    <source>
        <strain evidence="2 3">DSM 18605</strain>
    </source>
</reference>
<evidence type="ECO:0000256" key="1">
    <source>
        <dbReference type="SAM" id="SignalP"/>
    </source>
</evidence>
<feature type="signal peptide" evidence="1">
    <location>
        <begin position="1"/>
        <end position="18"/>
    </location>
</feature>
<dbReference type="OrthoDB" id="1151160at2"/>
<dbReference type="eggNOG" id="ENOG502ZVU7">
    <property type="taxonomic scope" value="Bacteria"/>
</dbReference>
<evidence type="ECO:0000313" key="3">
    <source>
        <dbReference type="Proteomes" id="UP000028703"/>
    </source>
</evidence>
<comment type="caution">
    <text evidence="2">The sequence shown here is derived from an EMBL/GenBank/DDBJ whole genome shotgun (WGS) entry which is preliminary data.</text>
</comment>
<dbReference type="EMBL" id="JPRO01000001">
    <property type="protein sequence ID" value="KFF09542.1"/>
    <property type="molecule type" value="Genomic_DNA"/>
</dbReference>
<dbReference type="RefSeq" id="WP_034701471.1">
    <property type="nucleotide sequence ID" value="NZ_JPRO01000001.1"/>
</dbReference>
<dbReference type="Proteomes" id="UP000028703">
    <property type="component" value="Unassembled WGS sequence"/>
</dbReference>
<protein>
    <recommendedName>
        <fullName evidence="4">GLPGLI family protein</fullName>
    </recommendedName>
</protein>
<name>A0A085ZYM8_9FLAO</name>
<organism evidence="2 3">
    <name type="scientific">Chryseobacterium luteum</name>
    <dbReference type="NCBI Taxonomy" id="421531"/>
    <lineage>
        <taxon>Bacteria</taxon>
        <taxon>Pseudomonadati</taxon>
        <taxon>Bacteroidota</taxon>
        <taxon>Flavobacteriia</taxon>
        <taxon>Flavobacteriales</taxon>
        <taxon>Weeksellaceae</taxon>
        <taxon>Chryseobacterium group</taxon>
        <taxon>Chryseobacterium</taxon>
    </lineage>
</organism>
<evidence type="ECO:0000313" key="2">
    <source>
        <dbReference type="EMBL" id="KFF09542.1"/>
    </source>
</evidence>
<accession>A0A085ZYM8</accession>
<evidence type="ECO:0008006" key="4">
    <source>
        <dbReference type="Google" id="ProtNLM"/>
    </source>
</evidence>
<proteinExistence type="predicted"/>
<keyword evidence="3" id="KW-1185">Reference proteome</keyword>
<gene>
    <name evidence="2" type="ORF">IX38_03365</name>
</gene>
<feature type="chain" id="PRO_5001801872" description="GLPGLI family protein" evidence="1">
    <location>
        <begin position="19"/>
        <end position="200"/>
    </location>
</feature>
<sequence length="200" mass="23001">MKKILFLLLIALSAGVMAQRVRVVSGDYKFLKDQKFIKVIFKFDGVTFAKKKISEDQYIKDRMEDIEQTSGKEESEKWRKDWEYSKEKSFPDKFLASWNKNIDIKAATNIEQTKYTLIVEPTWISQGWFAGVVNEPAKLDSRMTFIETNNPDHVLLVVEGVGATGDNVIGIPNHNDRIAECYAKTSKMLALKANHYKEKK</sequence>
<keyword evidence="1" id="KW-0732">Signal</keyword>